<dbReference type="SMART" id="SM00342">
    <property type="entry name" value="HTH_ARAC"/>
    <property type="match status" value="1"/>
</dbReference>
<dbReference type="InterPro" id="IPR018060">
    <property type="entry name" value="HTH_AraC"/>
</dbReference>
<dbReference type="PRINTS" id="PR00032">
    <property type="entry name" value="HTHARAC"/>
</dbReference>
<comment type="caution">
    <text evidence="5">The sequence shown here is derived from an EMBL/GenBank/DDBJ whole genome shotgun (WGS) entry which is preliminary data.</text>
</comment>
<name>A0A840DB85_9BACE</name>
<accession>A0A840DB85</accession>
<dbReference type="EMBL" id="JACIER010000019">
    <property type="protein sequence ID" value="MBB4045863.1"/>
    <property type="molecule type" value="Genomic_DNA"/>
</dbReference>
<proteinExistence type="predicted"/>
<dbReference type="InterPro" id="IPR037923">
    <property type="entry name" value="HTH-like"/>
</dbReference>
<evidence type="ECO:0000256" key="1">
    <source>
        <dbReference type="ARBA" id="ARBA00023015"/>
    </source>
</evidence>
<dbReference type="PROSITE" id="PS01124">
    <property type="entry name" value="HTH_ARAC_FAMILY_2"/>
    <property type="match status" value="1"/>
</dbReference>
<dbReference type="Pfam" id="PF12833">
    <property type="entry name" value="HTH_18"/>
    <property type="match status" value="1"/>
</dbReference>
<dbReference type="GO" id="GO:0003700">
    <property type="term" value="F:DNA-binding transcription factor activity"/>
    <property type="evidence" value="ECO:0007669"/>
    <property type="project" value="InterPro"/>
</dbReference>
<evidence type="ECO:0000313" key="5">
    <source>
        <dbReference type="EMBL" id="MBB4045863.1"/>
    </source>
</evidence>
<keyword evidence="1" id="KW-0805">Transcription regulation</keyword>
<evidence type="ECO:0000259" key="4">
    <source>
        <dbReference type="PROSITE" id="PS01124"/>
    </source>
</evidence>
<dbReference type="PANTHER" id="PTHR43280">
    <property type="entry name" value="ARAC-FAMILY TRANSCRIPTIONAL REGULATOR"/>
    <property type="match status" value="1"/>
</dbReference>
<gene>
    <name evidence="5" type="ORF">GGR06_003686</name>
</gene>
<keyword evidence="3" id="KW-0804">Transcription</keyword>
<sequence length="294" mass="34111">MTKNKLERLKFSDISESSPYIIKNFIASNNQRDKLDISFDYPFSIDAIVFIICLKGRGKVKINFKEYIVEENSISIILPNQIVEKIDHCENHVVEVLCCSIDFLSDLPFPNNFELPRRIAENPILKVTPEEIQHLLRYHSFIIETFNGKQNQFQEKIIKGLLFSLLMEIGTIYLEQEGDIAPCEKMSSRNKEIVQQFMTLLKEHFKIGRTASFYADKMFISPKYLSAVLKKETGRAINSWIEQAAIMGAKMMLKSTNLTVLQISEELNFPNPSYFGRFFKKSTGMTPKYYREKV</sequence>
<dbReference type="Proteomes" id="UP000560658">
    <property type="component" value="Unassembled WGS sequence"/>
</dbReference>
<dbReference type="GO" id="GO:0043565">
    <property type="term" value="F:sequence-specific DNA binding"/>
    <property type="evidence" value="ECO:0007669"/>
    <property type="project" value="InterPro"/>
</dbReference>
<dbReference type="AlphaFoldDB" id="A0A840DB85"/>
<dbReference type="RefSeq" id="WP_044164445.1">
    <property type="nucleotide sequence ID" value="NZ_JACIER010000019.1"/>
</dbReference>
<dbReference type="InterPro" id="IPR009057">
    <property type="entry name" value="Homeodomain-like_sf"/>
</dbReference>
<reference evidence="5" key="1">
    <citation type="submission" date="2020-08" db="EMBL/GenBank/DDBJ databases">
        <title>Genomic Encyclopedia of Type Strains, Phase IV (KMG-IV): sequencing the most valuable type-strain genomes for metagenomic binning, comparative biology and taxonomic classification.</title>
        <authorList>
            <person name="Goeker M."/>
        </authorList>
    </citation>
    <scope>NUCLEOTIDE SEQUENCE [LARGE SCALE GENOMIC DNA]</scope>
    <source>
        <strain evidence="5">DSM 105720</strain>
    </source>
</reference>
<organism evidence="5 6">
    <name type="scientific">Bacteroides reticulotermitis</name>
    <dbReference type="NCBI Taxonomy" id="1133319"/>
    <lineage>
        <taxon>Bacteria</taxon>
        <taxon>Pseudomonadati</taxon>
        <taxon>Bacteroidota</taxon>
        <taxon>Bacteroidia</taxon>
        <taxon>Bacteroidales</taxon>
        <taxon>Bacteroidaceae</taxon>
        <taxon>Bacteroides</taxon>
    </lineage>
</organism>
<feature type="domain" description="HTH araC/xylS-type" evidence="4">
    <location>
        <begin position="195"/>
        <end position="293"/>
    </location>
</feature>
<evidence type="ECO:0000313" key="6">
    <source>
        <dbReference type="Proteomes" id="UP000560658"/>
    </source>
</evidence>
<evidence type="ECO:0000256" key="2">
    <source>
        <dbReference type="ARBA" id="ARBA00023125"/>
    </source>
</evidence>
<dbReference type="Gene3D" id="1.10.10.60">
    <property type="entry name" value="Homeodomain-like"/>
    <property type="match status" value="2"/>
</dbReference>
<dbReference type="PANTHER" id="PTHR43280:SF32">
    <property type="entry name" value="TRANSCRIPTIONAL REGULATORY PROTEIN"/>
    <property type="match status" value="1"/>
</dbReference>
<keyword evidence="2" id="KW-0238">DNA-binding</keyword>
<dbReference type="SUPFAM" id="SSF51215">
    <property type="entry name" value="Regulatory protein AraC"/>
    <property type="match status" value="1"/>
</dbReference>
<dbReference type="SUPFAM" id="SSF46689">
    <property type="entry name" value="Homeodomain-like"/>
    <property type="match status" value="1"/>
</dbReference>
<evidence type="ECO:0000256" key="3">
    <source>
        <dbReference type="ARBA" id="ARBA00023163"/>
    </source>
</evidence>
<keyword evidence="6" id="KW-1185">Reference proteome</keyword>
<protein>
    <submittedName>
        <fullName evidence="5">AraC-like DNA-binding protein</fullName>
    </submittedName>
</protein>
<dbReference type="InterPro" id="IPR020449">
    <property type="entry name" value="Tscrpt_reg_AraC-type_HTH"/>
</dbReference>